<evidence type="ECO:0000256" key="1">
    <source>
        <dbReference type="ARBA" id="ARBA00008724"/>
    </source>
</evidence>
<dbReference type="Proteomes" id="UP000004416">
    <property type="component" value="Unassembled WGS sequence"/>
</dbReference>
<evidence type="ECO:0000256" key="6">
    <source>
        <dbReference type="HAMAP-Rule" id="MF_00693"/>
    </source>
</evidence>
<dbReference type="HAMAP" id="MF_00693">
    <property type="entry name" value="Transcrip_reg_TACO1"/>
    <property type="match status" value="1"/>
</dbReference>
<dbReference type="InterPro" id="IPR029072">
    <property type="entry name" value="YebC-like"/>
</dbReference>
<sequence>MRCRKIFHSLQIALQAKILYGTISLGLNKGGVTVSGHSKWANIKHKKAKADAQKGKIFTKLGRELIVAARAGGGDPNNNFRLKIAIDNAKSANMPNDNIQRAIQKGVGGGEGESYEELRYEGYGPGGVAIMVDIMTDNRNRTAGEVRHIFSKHGGNLGETGCVNWMFTEKGQLMILKEDLKCDEDELMLLVLEAGAEDLQQDEESFVVYTAPGDMEAVRQALLDQGIAIEEAKINQVPQNTIEIADLEQAKKLVRMMELLEDHDDSQGVYANFEFADSIDEEELD</sequence>
<dbReference type="Pfam" id="PF01709">
    <property type="entry name" value="Transcrip_reg"/>
    <property type="match status" value="1"/>
</dbReference>
<evidence type="ECO:0000256" key="3">
    <source>
        <dbReference type="ARBA" id="ARBA00023015"/>
    </source>
</evidence>
<keyword evidence="5 6" id="KW-0804">Transcription</keyword>
<keyword evidence="4 6" id="KW-0238">DNA-binding</keyword>
<keyword evidence="2 6" id="KW-0963">Cytoplasm</keyword>
<keyword evidence="3 6" id="KW-0805">Transcription regulation</keyword>
<dbReference type="GO" id="GO:0006355">
    <property type="term" value="P:regulation of DNA-templated transcription"/>
    <property type="evidence" value="ECO:0007669"/>
    <property type="project" value="UniProtKB-UniRule"/>
</dbReference>
<dbReference type="PANTHER" id="PTHR12532">
    <property type="entry name" value="TRANSLATIONAL ACTIVATOR OF CYTOCHROME C OXIDASE 1"/>
    <property type="match status" value="1"/>
</dbReference>
<dbReference type="InterPro" id="IPR017856">
    <property type="entry name" value="Integrase-like_N"/>
</dbReference>
<evidence type="ECO:0000259" key="8">
    <source>
        <dbReference type="Pfam" id="PF20772"/>
    </source>
</evidence>
<dbReference type="NCBIfam" id="TIGR01033">
    <property type="entry name" value="YebC/PmpR family DNA-binding transcriptional regulator"/>
    <property type="match status" value="1"/>
</dbReference>
<dbReference type="Gene3D" id="3.30.70.980">
    <property type="match status" value="2"/>
</dbReference>
<evidence type="ECO:0000256" key="2">
    <source>
        <dbReference type="ARBA" id="ARBA00022490"/>
    </source>
</evidence>
<organism evidence="9 10">
    <name type="scientific">Desulfitobacterium hafniense DP7</name>
    <dbReference type="NCBI Taxonomy" id="537010"/>
    <lineage>
        <taxon>Bacteria</taxon>
        <taxon>Bacillati</taxon>
        <taxon>Bacillota</taxon>
        <taxon>Clostridia</taxon>
        <taxon>Eubacteriales</taxon>
        <taxon>Desulfitobacteriaceae</taxon>
        <taxon>Desulfitobacterium</taxon>
    </lineage>
</organism>
<dbReference type="SUPFAM" id="SSF75625">
    <property type="entry name" value="YebC-like"/>
    <property type="match status" value="1"/>
</dbReference>
<dbReference type="Gene3D" id="1.10.10.200">
    <property type="match status" value="1"/>
</dbReference>
<comment type="caution">
    <text evidence="9">The sequence shown here is derived from an EMBL/GenBank/DDBJ whole genome shotgun (WGS) entry which is preliminary data.</text>
</comment>
<dbReference type="InterPro" id="IPR002876">
    <property type="entry name" value="Transcrip_reg_TACO1-like"/>
</dbReference>
<accession>G9XKU9</accession>
<dbReference type="GO" id="GO:0005829">
    <property type="term" value="C:cytosol"/>
    <property type="evidence" value="ECO:0007669"/>
    <property type="project" value="TreeGrafter"/>
</dbReference>
<feature type="domain" description="TACO1/YebC-like second and third" evidence="7">
    <location>
        <begin position="115"/>
        <end position="273"/>
    </location>
</feature>
<dbReference type="Pfam" id="PF20772">
    <property type="entry name" value="TACO1_YebC_N"/>
    <property type="match status" value="1"/>
</dbReference>
<dbReference type="GO" id="GO:0003677">
    <property type="term" value="F:DNA binding"/>
    <property type="evidence" value="ECO:0007669"/>
    <property type="project" value="UniProtKB-UniRule"/>
</dbReference>
<feature type="domain" description="TACO1/YebC-like N-terminal" evidence="8">
    <location>
        <begin position="38"/>
        <end position="108"/>
    </location>
</feature>
<evidence type="ECO:0000259" key="7">
    <source>
        <dbReference type="Pfam" id="PF01709"/>
    </source>
</evidence>
<evidence type="ECO:0000313" key="10">
    <source>
        <dbReference type="Proteomes" id="UP000004416"/>
    </source>
</evidence>
<comment type="similarity">
    <text evidence="1 6">Belongs to the TACO1 family.</text>
</comment>
<evidence type="ECO:0000256" key="4">
    <source>
        <dbReference type="ARBA" id="ARBA00023125"/>
    </source>
</evidence>
<dbReference type="InterPro" id="IPR049083">
    <property type="entry name" value="TACO1_YebC_N"/>
</dbReference>
<dbReference type="HOGENOM" id="CLU_062974_2_2_9"/>
<gene>
    <name evidence="9" type="ORF">HMPREF0322_01560</name>
</gene>
<dbReference type="EMBL" id="AFZX01000039">
    <property type="protein sequence ID" value="EHL07666.1"/>
    <property type="molecule type" value="Genomic_DNA"/>
</dbReference>
<comment type="subcellular location">
    <subcellularLocation>
        <location evidence="6">Cytoplasm</location>
    </subcellularLocation>
</comment>
<dbReference type="FunFam" id="1.10.10.200:FF:000002">
    <property type="entry name" value="Probable transcriptional regulatory protein CLM62_37755"/>
    <property type="match status" value="1"/>
</dbReference>
<evidence type="ECO:0000256" key="5">
    <source>
        <dbReference type="ARBA" id="ARBA00023163"/>
    </source>
</evidence>
<dbReference type="InterPro" id="IPR048300">
    <property type="entry name" value="TACO1_YebC-like_2nd/3rd_dom"/>
</dbReference>
<protein>
    <recommendedName>
        <fullName evidence="6">Probable transcriptional regulatory protein HMPREF0322_01560</fullName>
    </recommendedName>
</protein>
<reference evidence="9 10" key="1">
    <citation type="submission" date="2011-08" db="EMBL/GenBank/DDBJ databases">
        <authorList>
            <person name="Weinstock G."/>
            <person name="Sodergren E."/>
            <person name="Clifton S."/>
            <person name="Fulton L."/>
            <person name="Fulton B."/>
            <person name="Courtney L."/>
            <person name="Fronick C."/>
            <person name="Harrison M."/>
            <person name="Strong C."/>
            <person name="Farmer C."/>
            <person name="Delahaunty K."/>
            <person name="Markovic C."/>
            <person name="Hall O."/>
            <person name="Minx P."/>
            <person name="Tomlinson C."/>
            <person name="Mitreva M."/>
            <person name="Hou S."/>
            <person name="Chen J."/>
            <person name="Wollam A."/>
            <person name="Pepin K.H."/>
            <person name="Johnson M."/>
            <person name="Bhonagiri V."/>
            <person name="Zhang X."/>
            <person name="Suruliraj S."/>
            <person name="Warren W."/>
            <person name="Chinwalla A."/>
            <person name="Mardis E.R."/>
            <person name="Wilson R.K."/>
        </authorList>
    </citation>
    <scope>NUCLEOTIDE SEQUENCE [LARGE SCALE GENOMIC DNA]</scope>
    <source>
        <strain evidence="9 10">DP7</strain>
    </source>
</reference>
<dbReference type="PANTHER" id="PTHR12532:SF6">
    <property type="entry name" value="TRANSCRIPTIONAL REGULATORY PROTEIN YEBC-RELATED"/>
    <property type="match status" value="1"/>
</dbReference>
<dbReference type="InterPro" id="IPR026564">
    <property type="entry name" value="Transcrip_reg_TACO1-like_dom3"/>
</dbReference>
<name>G9XKU9_DESHA</name>
<dbReference type="PATRIC" id="fig|537010.4.peg.1449"/>
<evidence type="ECO:0000313" key="9">
    <source>
        <dbReference type="EMBL" id="EHL07666.1"/>
    </source>
</evidence>
<dbReference type="NCBIfam" id="NF001030">
    <property type="entry name" value="PRK00110.1"/>
    <property type="match status" value="1"/>
</dbReference>
<proteinExistence type="inferred from homology"/>
<dbReference type="NCBIfam" id="NF009044">
    <property type="entry name" value="PRK12378.1"/>
    <property type="match status" value="1"/>
</dbReference>
<dbReference type="AlphaFoldDB" id="G9XKU9"/>